<keyword evidence="1" id="KW-0812">Transmembrane</keyword>
<accession>A0ABU7F542</accession>
<keyword evidence="1" id="KW-0472">Membrane</keyword>
<feature type="transmembrane region" description="Helical" evidence="1">
    <location>
        <begin position="60"/>
        <end position="80"/>
    </location>
</feature>
<keyword evidence="1" id="KW-1133">Transmembrane helix</keyword>
<reference evidence="2 3" key="1">
    <citation type="submission" date="2021-06" db="EMBL/GenBank/DDBJ databases">
        <authorList>
            <person name="Palmer J.M."/>
        </authorList>
    </citation>
    <scope>NUCLEOTIDE SEQUENCE [LARGE SCALE GENOMIC DNA]</scope>
    <source>
        <strain evidence="2 3">CL_MEX2019</strain>
        <tissue evidence="2">Muscle</tissue>
    </source>
</reference>
<evidence type="ECO:0000313" key="2">
    <source>
        <dbReference type="EMBL" id="MED6294104.1"/>
    </source>
</evidence>
<comment type="caution">
    <text evidence="2">The sequence shown here is derived from an EMBL/GenBank/DDBJ whole genome shotgun (WGS) entry which is preliminary data.</text>
</comment>
<organism evidence="2 3">
    <name type="scientific">Characodon lateralis</name>
    <dbReference type="NCBI Taxonomy" id="208331"/>
    <lineage>
        <taxon>Eukaryota</taxon>
        <taxon>Metazoa</taxon>
        <taxon>Chordata</taxon>
        <taxon>Craniata</taxon>
        <taxon>Vertebrata</taxon>
        <taxon>Euteleostomi</taxon>
        <taxon>Actinopterygii</taxon>
        <taxon>Neopterygii</taxon>
        <taxon>Teleostei</taxon>
        <taxon>Neoteleostei</taxon>
        <taxon>Acanthomorphata</taxon>
        <taxon>Ovalentaria</taxon>
        <taxon>Atherinomorphae</taxon>
        <taxon>Cyprinodontiformes</taxon>
        <taxon>Goodeidae</taxon>
        <taxon>Characodon</taxon>
    </lineage>
</organism>
<evidence type="ECO:0000313" key="3">
    <source>
        <dbReference type="Proteomes" id="UP001352852"/>
    </source>
</evidence>
<gene>
    <name evidence="2" type="ORF">CHARACLAT_017570</name>
</gene>
<evidence type="ECO:0000256" key="1">
    <source>
        <dbReference type="SAM" id="Phobius"/>
    </source>
</evidence>
<protein>
    <submittedName>
        <fullName evidence="2">Uncharacterized protein</fullName>
    </submittedName>
</protein>
<sequence length="248" mass="27636">MSSRQIQTAERVLFQRQNGKGCAMPSTHSPIAWFTSPLISLLTPSEYYKRSPKDPAYVKLILLWLLFCCIGLLLVSLFFIRCTFTCPVMHSFSAKNKVPLLQDCPTKLSSTSAAVWWIQQECPRDASIELCSMKLKLAVETTSSGFYYFSTSSWSLDLCPHPTFNSFSPTDIAAHSAAERNNRMIAGEDAMPRCLVLYAAERLLKVPLTRRNTLCKSLPGAGTPTPAQCPVRMTAAGISVKTDRYQHL</sequence>
<name>A0ABU7F542_9TELE</name>
<keyword evidence="3" id="KW-1185">Reference proteome</keyword>
<dbReference type="EMBL" id="JAHUTJ010075260">
    <property type="protein sequence ID" value="MED6294104.1"/>
    <property type="molecule type" value="Genomic_DNA"/>
</dbReference>
<proteinExistence type="predicted"/>
<dbReference type="Proteomes" id="UP001352852">
    <property type="component" value="Unassembled WGS sequence"/>
</dbReference>